<dbReference type="PROSITE" id="PS50125">
    <property type="entry name" value="GUANYLATE_CYCLASE_2"/>
    <property type="match status" value="1"/>
</dbReference>
<dbReference type="InterPro" id="IPR029787">
    <property type="entry name" value="Nucleotide_cyclase"/>
</dbReference>
<proteinExistence type="predicted"/>
<dbReference type="AlphaFoldDB" id="A0A6U1H3B1"/>
<dbReference type="PANTHER" id="PTHR11920:SF335">
    <property type="entry name" value="GUANYLATE CYCLASE"/>
    <property type="match status" value="1"/>
</dbReference>
<dbReference type="InterPro" id="IPR050401">
    <property type="entry name" value="Cyclic_nucleotide_synthase"/>
</dbReference>
<keyword evidence="2" id="KW-0812">Transmembrane</keyword>
<accession>A0A6U1H3B1</accession>
<dbReference type="CDD" id="cd00156">
    <property type="entry name" value="REC"/>
    <property type="match status" value="1"/>
</dbReference>
<dbReference type="InterPro" id="IPR011006">
    <property type="entry name" value="CheY-like_superfamily"/>
</dbReference>
<evidence type="ECO:0000256" key="6">
    <source>
        <dbReference type="ARBA" id="ARBA00023239"/>
    </source>
</evidence>
<dbReference type="GO" id="GO:0000160">
    <property type="term" value="P:phosphorelay signal transduction system"/>
    <property type="evidence" value="ECO:0007669"/>
    <property type="project" value="InterPro"/>
</dbReference>
<evidence type="ECO:0000259" key="9">
    <source>
        <dbReference type="PROSITE" id="PS50125"/>
    </source>
</evidence>
<keyword evidence="4" id="KW-1133">Transmembrane helix</keyword>
<dbReference type="InterPro" id="IPR001054">
    <property type="entry name" value="A/G_cyclase"/>
</dbReference>
<evidence type="ECO:0000313" key="11">
    <source>
        <dbReference type="EMBL" id="CAD9207188.1"/>
    </source>
</evidence>
<dbReference type="SMART" id="SM00044">
    <property type="entry name" value="CYCc"/>
    <property type="match status" value="1"/>
</dbReference>
<comment type="subcellular location">
    <subcellularLocation>
        <location evidence="1">Membrane</location>
    </subcellularLocation>
</comment>
<keyword evidence="5" id="KW-0472">Membrane</keyword>
<evidence type="ECO:0000259" key="8">
    <source>
        <dbReference type="PROSITE" id="PS50110"/>
    </source>
</evidence>
<dbReference type="PROSITE" id="PS50110">
    <property type="entry name" value="RESPONSE_REGULATORY"/>
    <property type="match status" value="1"/>
</dbReference>
<dbReference type="PANTHER" id="PTHR11920">
    <property type="entry name" value="GUANYLYL CYCLASE"/>
    <property type="match status" value="1"/>
</dbReference>
<keyword evidence="7" id="KW-0597">Phosphoprotein</keyword>
<evidence type="ECO:0000313" key="10">
    <source>
        <dbReference type="EMBL" id="CAD9207187.1"/>
    </source>
</evidence>
<evidence type="ECO:0000256" key="7">
    <source>
        <dbReference type="PROSITE-ProRule" id="PRU00169"/>
    </source>
</evidence>
<dbReference type="GO" id="GO:0001653">
    <property type="term" value="F:peptide receptor activity"/>
    <property type="evidence" value="ECO:0007669"/>
    <property type="project" value="TreeGrafter"/>
</dbReference>
<name>A0A6U1H3B1_9CHLO</name>
<dbReference type="GO" id="GO:0007168">
    <property type="term" value="P:receptor guanylyl cyclase signaling pathway"/>
    <property type="evidence" value="ECO:0007669"/>
    <property type="project" value="TreeGrafter"/>
</dbReference>
<evidence type="ECO:0000256" key="1">
    <source>
        <dbReference type="ARBA" id="ARBA00004370"/>
    </source>
</evidence>
<dbReference type="SMART" id="SM00448">
    <property type="entry name" value="REC"/>
    <property type="match status" value="1"/>
</dbReference>
<keyword evidence="6" id="KW-0456">Lyase</keyword>
<feature type="domain" description="Guanylate cyclase" evidence="9">
    <location>
        <begin position="203"/>
        <end position="334"/>
    </location>
</feature>
<keyword evidence="3" id="KW-0547">Nucleotide-binding</keyword>
<dbReference type="EMBL" id="HBGG01018330">
    <property type="protein sequence ID" value="CAD9207188.1"/>
    <property type="molecule type" value="Transcribed_RNA"/>
</dbReference>
<dbReference type="GO" id="GO:0005886">
    <property type="term" value="C:plasma membrane"/>
    <property type="evidence" value="ECO:0007669"/>
    <property type="project" value="TreeGrafter"/>
</dbReference>
<dbReference type="EMBL" id="HBGG01018328">
    <property type="protein sequence ID" value="CAD9207187.1"/>
    <property type="molecule type" value="Transcribed_RNA"/>
</dbReference>
<dbReference type="Pfam" id="PF00072">
    <property type="entry name" value="Response_reg"/>
    <property type="match status" value="1"/>
</dbReference>
<feature type="modified residue" description="4-aspartylphosphate" evidence="7">
    <location>
        <position position="90"/>
    </location>
</feature>
<dbReference type="Gene3D" id="3.30.70.1230">
    <property type="entry name" value="Nucleotide cyclase"/>
    <property type="match status" value="1"/>
</dbReference>
<evidence type="ECO:0008006" key="12">
    <source>
        <dbReference type="Google" id="ProtNLM"/>
    </source>
</evidence>
<evidence type="ECO:0000256" key="5">
    <source>
        <dbReference type="ARBA" id="ARBA00023136"/>
    </source>
</evidence>
<sequence length="448" mass="49133">MGSWHADKIGCRSSSRRSYALKEADTDPSSDDEILHVEDDAVQRAAVRRILTREGFRVVGVESAEEAFEFFRERHATGGSAAFPSVVLMDVGLPGASGLEAVRTLRQAYPDAVLPVIMITATDDEGVLCEALGAGCSDYTVKPLLRQSLLARIRVQLHVRDVWRFQLASRESEGLLKQILPQSIIARLLRGESRISDALPEVSVLFTEIVGFEGLQSSCGVKDTIKVLNRMFRAFDDLTDLHRVYKVETVGDTYMCVAGHEKNNNDDNVNQVERLVTLARDLLKASARIRLPSGEPLQLRVGIHTGPAYSGVVGHKCPRFCFFGDTVNTASRMKSTSDPGCVQLSDSSYQRLVHERKPTIPVLMCNTPHSPALNTKDNNKTGPLVVDDGPLLLPGFHTQCMGYRPIKGKGLMRTWMLHPVPQTVVTAATAAASPFLATSRRGTASSYM</sequence>
<gene>
    <name evidence="10" type="ORF">TCHU04912_LOCUS9423</name>
    <name evidence="11" type="ORF">TCHU04912_LOCUS9424</name>
</gene>
<evidence type="ECO:0000256" key="4">
    <source>
        <dbReference type="ARBA" id="ARBA00022989"/>
    </source>
</evidence>
<dbReference type="SUPFAM" id="SSF55073">
    <property type="entry name" value="Nucleotide cyclase"/>
    <property type="match status" value="1"/>
</dbReference>
<dbReference type="Pfam" id="PF00211">
    <property type="entry name" value="Guanylate_cyc"/>
    <property type="match status" value="1"/>
</dbReference>
<dbReference type="SUPFAM" id="SSF52172">
    <property type="entry name" value="CheY-like"/>
    <property type="match status" value="1"/>
</dbReference>
<dbReference type="Gene3D" id="3.40.50.2300">
    <property type="match status" value="1"/>
</dbReference>
<evidence type="ECO:0000256" key="2">
    <source>
        <dbReference type="ARBA" id="ARBA00022692"/>
    </source>
</evidence>
<dbReference type="InterPro" id="IPR001789">
    <property type="entry name" value="Sig_transdc_resp-reg_receiver"/>
</dbReference>
<protein>
    <recommendedName>
        <fullName evidence="12">Guanylate cyclase</fullName>
    </recommendedName>
</protein>
<dbReference type="GO" id="GO:0000166">
    <property type="term" value="F:nucleotide binding"/>
    <property type="evidence" value="ECO:0007669"/>
    <property type="project" value="UniProtKB-KW"/>
</dbReference>
<dbReference type="GO" id="GO:0004383">
    <property type="term" value="F:guanylate cyclase activity"/>
    <property type="evidence" value="ECO:0007669"/>
    <property type="project" value="TreeGrafter"/>
</dbReference>
<dbReference type="CDD" id="cd07302">
    <property type="entry name" value="CHD"/>
    <property type="match status" value="1"/>
</dbReference>
<evidence type="ECO:0000256" key="3">
    <source>
        <dbReference type="ARBA" id="ARBA00022741"/>
    </source>
</evidence>
<reference evidence="11" key="1">
    <citation type="submission" date="2021-01" db="EMBL/GenBank/DDBJ databases">
        <authorList>
            <person name="Corre E."/>
            <person name="Pelletier E."/>
            <person name="Niang G."/>
            <person name="Scheremetjew M."/>
            <person name="Finn R."/>
            <person name="Kale V."/>
            <person name="Holt S."/>
            <person name="Cochrane G."/>
            <person name="Meng A."/>
            <person name="Brown T."/>
            <person name="Cohen L."/>
        </authorList>
    </citation>
    <scope>NUCLEOTIDE SEQUENCE</scope>
    <source>
        <strain evidence="11">PLY429</strain>
    </source>
</reference>
<feature type="domain" description="Response regulatory" evidence="8">
    <location>
        <begin position="33"/>
        <end position="157"/>
    </location>
</feature>
<dbReference type="GO" id="GO:0004016">
    <property type="term" value="F:adenylate cyclase activity"/>
    <property type="evidence" value="ECO:0007669"/>
    <property type="project" value="TreeGrafter"/>
</dbReference>
<organism evidence="11">
    <name type="scientific">Tetraselmis chuii</name>
    <dbReference type="NCBI Taxonomy" id="63592"/>
    <lineage>
        <taxon>Eukaryota</taxon>
        <taxon>Viridiplantae</taxon>
        <taxon>Chlorophyta</taxon>
        <taxon>core chlorophytes</taxon>
        <taxon>Chlorodendrophyceae</taxon>
        <taxon>Chlorodendrales</taxon>
        <taxon>Chlorodendraceae</taxon>
        <taxon>Tetraselmis</taxon>
    </lineage>
</organism>